<accession>A0A816B109</accession>
<keyword evidence="11" id="KW-1185">Reference proteome</keyword>
<organism evidence="8 11">
    <name type="scientific">Didymodactylos carnosus</name>
    <dbReference type="NCBI Taxonomy" id="1234261"/>
    <lineage>
        <taxon>Eukaryota</taxon>
        <taxon>Metazoa</taxon>
        <taxon>Spiralia</taxon>
        <taxon>Gnathifera</taxon>
        <taxon>Rotifera</taxon>
        <taxon>Eurotatoria</taxon>
        <taxon>Bdelloidea</taxon>
        <taxon>Philodinida</taxon>
        <taxon>Philodinidae</taxon>
        <taxon>Didymodactylos</taxon>
    </lineage>
</organism>
<comment type="catalytic activity">
    <reaction evidence="5">
        <text>ATP + H2O = ADP + phosphate + H(+)</text>
        <dbReference type="Rhea" id="RHEA:13065"/>
        <dbReference type="ChEBI" id="CHEBI:15377"/>
        <dbReference type="ChEBI" id="CHEBI:15378"/>
        <dbReference type="ChEBI" id="CHEBI:30616"/>
        <dbReference type="ChEBI" id="CHEBI:43474"/>
        <dbReference type="ChEBI" id="CHEBI:456216"/>
        <dbReference type="EC" id="3.6.4.13"/>
    </reaction>
</comment>
<dbReference type="Pfam" id="PF08148">
    <property type="entry name" value="DSHCT"/>
    <property type="match status" value="1"/>
</dbReference>
<dbReference type="PANTHER" id="PTHR12131">
    <property type="entry name" value="ATP-DEPENDENT RNA AND DNA HELICASE"/>
    <property type="match status" value="1"/>
</dbReference>
<gene>
    <name evidence="8" type="ORF">GPM918_LOCUS42646</name>
    <name evidence="7" type="ORF">OVA965_LOCUS33038</name>
    <name evidence="10" type="ORF">SRO942_LOCUS43934</name>
    <name evidence="9" type="ORF">TMI583_LOCUS33914</name>
</gene>
<evidence type="ECO:0000256" key="4">
    <source>
        <dbReference type="ARBA" id="ARBA00022840"/>
    </source>
</evidence>
<dbReference type="Proteomes" id="UP000681722">
    <property type="component" value="Unassembled WGS sequence"/>
</dbReference>
<feature type="non-terminal residue" evidence="8">
    <location>
        <position position="1"/>
    </location>
</feature>
<evidence type="ECO:0000256" key="5">
    <source>
        <dbReference type="ARBA" id="ARBA00047984"/>
    </source>
</evidence>
<evidence type="ECO:0000313" key="10">
    <source>
        <dbReference type="EMBL" id="CAF4483095.1"/>
    </source>
</evidence>
<dbReference type="Gene3D" id="1.10.3380.30">
    <property type="match status" value="1"/>
</dbReference>
<reference evidence="8" key="1">
    <citation type="submission" date="2021-02" db="EMBL/GenBank/DDBJ databases">
        <authorList>
            <person name="Nowell W R."/>
        </authorList>
    </citation>
    <scope>NUCLEOTIDE SEQUENCE</scope>
</reference>
<dbReference type="PANTHER" id="PTHR12131:SF1">
    <property type="entry name" value="ATP-DEPENDENT RNA HELICASE SUPV3L1, MITOCHONDRIAL-RELATED"/>
    <property type="match status" value="1"/>
</dbReference>
<dbReference type="EMBL" id="CAJOBC010102979">
    <property type="protein sequence ID" value="CAF4483095.1"/>
    <property type="molecule type" value="Genomic_DNA"/>
</dbReference>
<dbReference type="GO" id="GO:0003724">
    <property type="term" value="F:RNA helicase activity"/>
    <property type="evidence" value="ECO:0007669"/>
    <property type="project" value="UniProtKB-EC"/>
</dbReference>
<feature type="domain" description="ATP-dependent RNA helicase Ski2/MTR4 C-terminal" evidence="6">
    <location>
        <begin position="93"/>
        <end position="283"/>
    </location>
</feature>
<dbReference type="GO" id="GO:0070478">
    <property type="term" value="P:nuclear-transcribed mRNA catabolic process, 3'-5' exonucleolytic nonsense-mediated decay"/>
    <property type="evidence" value="ECO:0007669"/>
    <property type="project" value="TreeGrafter"/>
</dbReference>
<evidence type="ECO:0000313" key="9">
    <source>
        <dbReference type="EMBL" id="CAF4208187.1"/>
    </source>
</evidence>
<proteinExistence type="predicted"/>
<comment type="caution">
    <text evidence="8">The sequence shown here is derived from an EMBL/GenBank/DDBJ whole genome shotgun (WGS) entry which is preliminary data.</text>
</comment>
<dbReference type="EMBL" id="CAJNOQ010036461">
    <property type="protein sequence ID" value="CAF1604246.1"/>
    <property type="molecule type" value="Genomic_DNA"/>
</dbReference>
<dbReference type="GO" id="GO:0055087">
    <property type="term" value="C:Ski complex"/>
    <property type="evidence" value="ECO:0007669"/>
    <property type="project" value="TreeGrafter"/>
</dbReference>
<dbReference type="GO" id="GO:0016787">
    <property type="term" value="F:hydrolase activity"/>
    <property type="evidence" value="ECO:0007669"/>
    <property type="project" value="UniProtKB-KW"/>
</dbReference>
<dbReference type="GO" id="GO:0005524">
    <property type="term" value="F:ATP binding"/>
    <property type="evidence" value="ECO:0007669"/>
    <property type="project" value="UniProtKB-KW"/>
</dbReference>
<dbReference type="InterPro" id="IPR012961">
    <property type="entry name" value="Ski2/MTR4_C"/>
</dbReference>
<evidence type="ECO:0000313" key="11">
    <source>
        <dbReference type="Proteomes" id="UP000663829"/>
    </source>
</evidence>
<evidence type="ECO:0000259" key="6">
    <source>
        <dbReference type="SMART" id="SM01142"/>
    </source>
</evidence>
<dbReference type="AlphaFoldDB" id="A0A816B109"/>
<dbReference type="InterPro" id="IPR050699">
    <property type="entry name" value="RNA-DNA_Helicase"/>
</dbReference>
<keyword evidence="1" id="KW-0547">Nucleotide-binding</keyword>
<dbReference type="Proteomes" id="UP000663829">
    <property type="component" value="Unassembled WGS sequence"/>
</dbReference>
<evidence type="ECO:0000313" key="7">
    <source>
        <dbReference type="EMBL" id="CAF1400905.1"/>
    </source>
</evidence>
<keyword evidence="2" id="KW-0378">Hydrolase</keyword>
<dbReference type="OrthoDB" id="64767at2759"/>
<evidence type="ECO:0000256" key="1">
    <source>
        <dbReference type="ARBA" id="ARBA00022741"/>
    </source>
</evidence>
<dbReference type="Proteomes" id="UP000682733">
    <property type="component" value="Unassembled WGS sequence"/>
</dbReference>
<evidence type="ECO:0000313" key="8">
    <source>
        <dbReference type="EMBL" id="CAF1604246.1"/>
    </source>
</evidence>
<sequence>NSIRFLPLSDFISRTKNPRLLDDLNSLSQQLESTNVGQCEHISEHFEQLRKYHIYNDKYESMNKRFNDIKSNTQTTEEYESMLIILKELKLLTNQNIIRMKGRVASLFGNGKELLCTELVYQNILDNLDAAEVAALISSIIFQGKRTNEKDSTNNSIDKQTVTPRLEQAKQRLILVARDLDRLQKHYKIYSYIEEELNFDIMSIIYKWAQGATKFIDIMNDQDLQYIDIQEGTIVRTIMRIEELCGDLRNAAKTVGNTQLFDLMQDVSKGIKRGIVFAPSLYFSDSITIE</sequence>
<name>A0A816B109_9BILA</name>
<keyword evidence="3" id="KW-0347">Helicase</keyword>
<keyword evidence="4" id="KW-0067">ATP-binding</keyword>
<evidence type="ECO:0000256" key="2">
    <source>
        <dbReference type="ARBA" id="ARBA00022801"/>
    </source>
</evidence>
<evidence type="ECO:0000256" key="3">
    <source>
        <dbReference type="ARBA" id="ARBA00022806"/>
    </source>
</evidence>
<dbReference type="EMBL" id="CAJNOK010026308">
    <property type="protein sequence ID" value="CAF1400905.1"/>
    <property type="molecule type" value="Genomic_DNA"/>
</dbReference>
<dbReference type="EMBL" id="CAJOBA010048037">
    <property type="protein sequence ID" value="CAF4208187.1"/>
    <property type="molecule type" value="Genomic_DNA"/>
</dbReference>
<dbReference type="SMART" id="SM01142">
    <property type="entry name" value="DSHCT"/>
    <property type="match status" value="1"/>
</dbReference>
<protein>
    <recommendedName>
        <fullName evidence="6">ATP-dependent RNA helicase Ski2/MTR4 C-terminal domain-containing protein</fullName>
    </recommendedName>
</protein>
<dbReference type="Proteomes" id="UP000677228">
    <property type="component" value="Unassembled WGS sequence"/>
</dbReference>